<organism evidence="4 5">
    <name type="scientific">Candidatus Fimimonas merdipullorum</name>
    <dbReference type="NCBI Taxonomy" id="2840822"/>
    <lineage>
        <taxon>Bacteria</taxon>
        <taxon>Pseudomonadati</taxon>
        <taxon>Myxococcota</taxon>
        <taxon>Myxococcia</taxon>
        <taxon>Myxococcales</taxon>
        <taxon>Cystobacterineae</taxon>
        <taxon>Myxococcaceae</taxon>
        <taxon>Myxococcaceae incertae sedis</taxon>
        <taxon>Candidatus Fimimonas</taxon>
    </lineage>
</organism>
<dbReference type="EMBL" id="DVOC01000075">
    <property type="protein sequence ID" value="HIU91230.1"/>
    <property type="molecule type" value="Genomic_DNA"/>
</dbReference>
<dbReference type="PANTHER" id="PTHR43277">
    <property type="entry name" value="ARGININE DECARBOXYLASE"/>
    <property type="match status" value="1"/>
</dbReference>
<dbReference type="PANTHER" id="PTHR43277:SF4">
    <property type="entry name" value="ARGININE DECARBOXYLASE"/>
    <property type="match status" value="1"/>
</dbReference>
<sequence length="448" mass="48394">MKTLFQTLKEFCRSGVVSMHMPGHKRNVQKFPYLNEICGALDVTEVAGLDELHNARGVIADVCDRAAALWGANRTFLSVNGSTGALLAALYACTSCGDRVLVARNAHKSLVNGLELLRLKTEWVYPDVLPCGICGSISPQAVRNALKKTPCKAVVVTSPTYEGVISDVKGIAEAAHEQGALLIVDGAHGAHLDLSPYFVGGGVKQGADAVVCGIHKTLPALTQTALLHCTDSLAVKVSRAMSVFVTSSPSYLLMASVDCMLDVLEKQGEQLFSALDKNLDEFYAQAKKANAPLYCGEGAYAFDKTKLYFVCDGKSAKQKLREIHNIEAEYAWQGGVLLMSSIGDDEERLQKLAKALPLLEKTDTTGLTALPRTEKKRELFEDIPTRLTPLSQAAGKISAETVWVFPPAVPLLLKGEVITEQCAALLAERRRETISQNNSPKGFILTEC</sequence>
<dbReference type="GO" id="GO:0008483">
    <property type="term" value="F:transaminase activity"/>
    <property type="evidence" value="ECO:0007669"/>
    <property type="project" value="UniProtKB-KW"/>
</dbReference>
<comment type="cofactor">
    <cofactor evidence="1">
        <name>pyridoxal 5'-phosphate</name>
        <dbReference type="ChEBI" id="CHEBI:597326"/>
    </cofactor>
</comment>
<dbReference type="InterPro" id="IPR052357">
    <property type="entry name" value="Orn_Lys_Arg_decarboxylase-I"/>
</dbReference>
<feature type="domain" description="Orn/Lys/Arg decarboxylases family 1 pyridoxal-P attachment site" evidence="3">
    <location>
        <begin position="4"/>
        <end position="277"/>
    </location>
</feature>
<dbReference type="AlphaFoldDB" id="A0A9D1MXI8"/>
<dbReference type="Proteomes" id="UP000886852">
    <property type="component" value="Unassembled WGS sequence"/>
</dbReference>
<protein>
    <submittedName>
        <fullName evidence="4">Aminotransferase class V-fold PLP-dependent enzyme</fullName>
    </submittedName>
</protein>
<evidence type="ECO:0000256" key="1">
    <source>
        <dbReference type="ARBA" id="ARBA00001933"/>
    </source>
</evidence>
<dbReference type="Gene3D" id="3.90.105.10">
    <property type="entry name" value="Molybdopterin biosynthesis moea protein, domain 2"/>
    <property type="match status" value="1"/>
</dbReference>
<reference evidence="4" key="1">
    <citation type="submission" date="2020-10" db="EMBL/GenBank/DDBJ databases">
        <authorList>
            <person name="Gilroy R."/>
        </authorList>
    </citation>
    <scope>NUCLEOTIDE SEQUENCE</scope>
    <source>
        <strain evidence="4">ChiHjej12B11-7776</strain>
    </source>
</reference>
<comment type="caution">
    <text evidence="4">The sequence shown here is derived from an EMBL/GenBank/DDBJ whole genome shotgun (WGS) entry which is preliminary data.</text>
</comment>
<evidence type="ECO:0000259" key="3">
    <source>
        <dbReference type="Pfam" id="PF01276"/>
    </source>
</evidence>
<dbReference type="Gene3D" id="3.40.640.10">
    <property type="entry name" value="Type I PLP-dependent aspartate aminotransferase-like (Major domain)"/>
    <property type="match status" value="1"/>
</dbReference>
<gene>
    <name evidence="4" type="ORF">IAC72_04400</name>
</gene>
<evidence type="ECO:0000256" key="2">
    <source>
        <dbReference type="ARBA" id="ARBA00022898"/>
    </source>
</evidence>
<dbReference type="InterPro" id="IPR000310">
    <property type="entry name" value="Orn/Lys/Arg_deCO2ase_major_dom"/>
</dbReference>
<evidence type="ECO:0000313" key="5">
    <source>
        <dbReference type="Proteomes" id="UP000886852"/>
    </source>
</evidence>
<keyword evidence="2" id="KW-0663">Pyridoxal phosphate</keyword>
<keyword evidence="4" id="KW-0032">Aminotransferase</keyword>
<name>A0A9D1MXI8_9BACT</name>
<dbReference type="Pfam" id="PF01276">
    <property type="entry name" value="OKR_DC_1"/>
    <property type="match status" value="1"/>
</dbReference>
<keyword evidence="4" id="KW-0808">Transferase</keyword>
<dbReference type="InterPro" id="IPR015424">
    <property type="entry name" value="PyrdxlP-dep_Trfase"/>
</dbReference>
<accession>A0A9D1MXI8</accession>
<reference evidence="4" key="2">
    <citation type="journal article" date="2021" name="PeerJ">
        <title>Extensive microbial diversity within the chicken gut microbiome revealed by metagenomics and culture.</title>
        <authorList>
            <person name="Gilroy R."/>
            <person name="Ravi A."/>
            <person name="Getino M."/>
            <person name="Pursley I."/>
            <person name="Horton D.L."/>
            <person name="Alikhan N.F."/>
            <person name="Baker D."/>
            <person name="Gharbi K."/>
            <person name="Hall N."/>
            <person name="Watson M."/>
            <person name="Adriaenssens E.M."/>
            <person name="Foster-Nyarko E."/>
            <person name="Jarju S."/>
            <person name="Secka A."/>
            <person name="Antonio M."/>
            <person name="Oren A."/>
            <person name="Chaudhuri R.R."/>
            <person name="La Ragione R."/>
            <person name="Hildebrand F."/>
            <person name="Pallen M.J."/>
        </authorList>
    </citation>
    <scope>NUCLEOTIDE SEQUENCE</scope>
    <source>
        <strain evidence="4">ChiHjej12B11-7776</strain>
    </source>
</reference>
<dbReference type="InterPro" id="IPR015421">
    <property type="entry name" value="PyrdxlP-dep_Trfase_major"/>
</dbReference>
<dbReference type="SUPFAM" id="SSF53383">
    <property type="entry name" value="PLP-dependent transferases"/>
    <property type="match status" value="1"/>
</dbReference>
<evidence type="ECO:0000313" key="4">
    <source>
        <dbReference type="EMBL" id="HIU91230.1"/>
    </source>
</evidence>
<proteinExistence type="predicted"/>